<evidence type="ECO:0000256" key="1">
    <source>
        <dbReference type="SAM" id="Phobius"/>
    </source>
</evidence>
<proteinExistence type="predicted"/>
<feature type="transmembrane region" description="Helical" evidence="1">
    <location>
        <begin position="12"/>
        <end position="31"/>
    </location>
</feature>
<dbReference type="Proteomes" id="UP000765160">
    <property type="component" value="Unassembled WGS sequence"/>
</dbReference>
<evidence type="ECO:0000313" key="2">
    <source>
        <dbReference type="EMBL" id="NKE46838.1"/>
    </source>
</evidence>
<keyword evidence="1" id="KW-0472">Membrane</keyword>
<gene>
    <name evidence="2" type="ORF">HB662_18805</name>
</gene>
<accession>A0ABX1F3D9</accession>
<feature type="transmembrane region" description="Helical" evidence="1">
    <location>
        <begin position="37"/>
        <end position="55"/>
    </location>
</feature>
<organism evidence="2 3">
    <name type="scientific">Falsiroseomonas frigidaquae</name>
    <dbReference type="NCBI Taxonomy" id="487318"/>
    <lineage>
        <taxon>Bacteria</taxon>
        <taxon>Pseudomonadati</taxon>
        <taxon>Pseudomonadota</taxon>
        <taxon>Alphaproteobacteria</taxon>
        <taxon>Acetobacterales</taxon>
        <taxon>Roseomonadaceae</taxon>
        <taxon>Falsiroseomonas</taxon>
    </lineage>
</organism>
<dbReference type="EMBL" id="JAAVTX010000005">
    <property type="protein sequence ID" value="NKE46838.1"/>
    <property type="molecule type" value="Genomic_DNA"/>
</dbReference>
<reference evidence="2 3" key="1">
    <citation type="submission" date="2020-03" db="EMBL/GenBank/DDBJ databases">
        <title>Roseomonas selenitidurans sp. nov. isolated from soil.</title>
        <authorList>
            <person name="Liu H."/>
        </authorList>
    </citation>
    <scope>NUCLEOTIDE SEQUENCE [LARGE SCALE GENOMIC DNA]</scope>
    <source>
        <strain evidence="2 3">JCM 15073</strain>
    </source>
</reference>
<feature type="transmembrane region" description="Helical" evidence="1">
    <location>
        <begin position="99"/>
        <end position="118"/>
    </location>
</feature>
<protein>
    <submittedName>
        <fullName evidence="2">Uncharacterized protein</fullName>
    </submittedName>
</protein>
<dbReference type="RefSeq" id="WP_168051499.1">
    <property type="nucleotide sequence ID" value="NZ_JAATJR010000005.1"/>
</dbReference>
<evidence type="ECO:0000313" key="3">
    <source>
        <dbReference type="Proteomes" id="UP000765160"/>
    </source>
</evidence>
<sequence>MTEEGSRALRRVVRGFMLASLLCVAASIWLSLATGDWTWFARSGALLTALGLVLASRKVLIARADLLALLSDMEKVDGAERTARLASFKRLQRDIDRQVMERAGFALLVVGTLIWGFGDLIGRI</sequence>
<keyword evidence="1" id="KW-1133">Transmembrane helix</keyword>
<keyword evidence="1" id="KW-0812">Transmembrane</keyword>
<keyword evidence="3" id="KW-1185">Reference proteome</keyword>
<name>A0ABX1F3D9_9PROT</name>
<comment type="caution">
    <text evidence="2">The sequence shown here is derived from an EMBL/GenBank/DDBJ whole genome shotgun (WGS) entry which is preliminary data.</text>
</comment>